<sequence>MWEGRWLDVSSPVRRVAIVGGTHGNELNGVYIQRALKMAGVRGEGFDVVMLEANPEAAKLNRRYVEEDLNRCFKVEDLENPGRTSLEQNRAREINEILGPKKSKTPRADFVIDLHGTTSNSGTALMMHPKDSFSHALAAHLQHLDPSVRICHWFDSESPTLPSVGRSGLTFEVGPISWGVVEPELYSNSLRLIQAALSYIAAHNSFVEGSSQLQTESCSVDAYARIRPVSFPRYESGEFQGDLQAMLHPNLHGNDFSPLAIGDPIFKRWDGTDIYFDGPEEGEDLTFFFANEAAYYEKNVAFVLARTRKLTIQRLKLS</sequence>
<evidence type="ECO:0000256" key="6">
    <source>
        <dbReference type="PIRSR" id="PIRSR018001-3"/>
    </source>
</evidence>
<organism evidence="9 10">
    <name type="scientific">Rhodosorus marinus</name>
    <dbReference type="NCBI Taxonomy" id="101924"/>
    <lineage>
        <taxon>Eukaryota</taxon>
        <taxon>Rhodophyta</taxon>
        <taxon>Stylonematophyceae</taxon>
        <taxon>Stylonematales</taxon>
        <taxon>Stylonemataceae</taxon>
        <taxon>Rhodosorus</taxon>
    </lineage>
</organism>
<dbReference type="Pfam" id="PF24827">
    <property type="entry name" value="AstE_AspA_cat"/>
    <property type="match status" value="1"/>
</dbReference>
<reference evidence="9 10" key="1">
    <citation type="journal article" date="2023" name="Nat. Commun.">
        <title>Origin of minicircular mitochondrial genomes in red algae.</title>
        <authorList>
            <person name="Lee Y."/>
            <person name="Cho C.H."/>
            <person name="Lee Y.M."/>
            <person name="Park S.I."/>
            <person name="Yang J.H."/>
            <person name="West J.A."/>
            <person name="Bhattacharya D."/>
            <person name="Yoon H.S."/>
        </authorList>
    </citation>
    <scope>NUCLEOTIDE SEQUENCE [LARGE SCALE GENOMIC DNA]</scope>
    <source>
        <strain evidence="9 10">CCMP1338</strain>
        <tissue evidence="9">Whole cell</tissue>
    </source>
</reference>
<evidence type="ECO:0000256" key="5">
    <source>
        <dbReference type="PIRSR" id="PIRSR018001-1"/>
    </source>
</evidence>
<dbReference type="InterPro" id="IPR055438">
    <property type="entry name" value="AstE_AspA_cat"/>
</dbReference>
<dbReference type="Gene3D" id="2.20.25.160">
    <property type="match status" value="1"/>
</dbReference>
<dbReference type="InterPro" id="IPR016708">
    <property type="entry name" value="Aspartoacylase"/>
</dbReference>
<dbReference type="GO" id="GO:0016788">
    <property type="term" value="F:hydrolase activity, acting on ester bonds"/>
    <property type="evidence" value="ECO:0007669"/>
    <property type="project" value="InterPro"/>
</dbReference>
<dbReference type="InterPro" id="IPR007036">
    <property type="entry name" value="Aste_AspA_hybrid_dom"/>
</dbReference>
<proteinExistence type="inferred from homology"/>
<dbReference type="PIRSF" id="PIRSF018001">
    <property type="entry name" value="Aspartoacylase"/>
    <property type="match status" value="1"/>
</dbReference>
<evidence type="ECO:0000313" key="10">
    <source>
        <dbReference type="Proteomes" id="UP001157974"/>
    </source>
</evidence>
<accession>A0AAV8UTD9</accession>
<keyword evidence="3" id="KW-0378">Hydrolase</keyword>
<dbReference type="GO" id="GO:0005829">
    <property type="term" value="C:cytosol"/>
    <property type="evidence" value="ECO:0007669"/>
    <property type="project" value="TreeGrafter"/>
</dbReference>
<dbReference type="Proteomes" id="UP001157974">
    <property type="component" value="Unassembled WGS sequence"/>
</dbReference>
<evidence type="ECO:0000256" key="4">
    <source>
        <dbReference type="ARBA" id="ARBA00022833"/>
    </source>
</evidence>
<evidence type="ECO:0000259" key="7">
    <source>
        <dbReference type="Pfam" id="PF04952"/>
    </source>
</evidence>
<feature type="binding site" evidence="6">
    <location>
        <position position="23"/>
    </location>
    <ligand>
        <name>Zn(2+)</name>
        <dbReference type="ChEBI" id="CHEBI:29105"/>
    </ligand>
</feature>
<feature type="binding site" evidence="6">
    <location>
        <position position="26"/>
    </location>
    <ligand>
        <name>Zn(2+)</name>
        <dbReference type="ChEBI" id="CHEBI:29105"/>
    </ligand>
</feature>
<dbReference type="GO" id="GO:0046872">
    <property type="term" value="F:metal ion binding"/>
    <property type="evidence" value="ECO:0007669"/>
    <property type="project" value="UniProtKB-KW"/>
</dbReference>
<evidence type="ECO:0000256" key="3">
    <source>
        <dbReference type="ARBA" id="ARBA00022801"/>
    </source>
</evidence>
<dbReference type="EMBL" id="JAMWBK010000006">
    <property type="protein sequence ID" value="KAJ8904357.1"/>
    <property type="molecule type" value="Genomic_DNA"/>
</dbReference>
<evidence type="ECO:0000313" key="9">
    <source>
        <dbReference type="EMBL" id="KAJ8904357.1"/>
    </source>
</evidence>
<evidence type="ECO:0000256" key="2">
    <source>
        <dbReference type="ARBA" id="ARBA00022723"/>
    </source>
</evidence>
<evidence type="ECO:0000256" key="1">
    <source>
        <dbReference type="ARBA" id="ARBA00006173"/>
    </source>
</evidence>
<feature type="active site" description="Proton donor/acceptor" evidence="5">
    <location>
        <position position="172"/>
    </location>
</feature>
<dbReference type="InterPro" id="IPR050178">
    <property type="entry name" value="AspA/AstE_fam"/>
</dbReference>
<feature type="domain" description="Succinylglutamate desuccinylase/Aspartoacylase catalytic" evidence="8">
    <location>
        <begin position="13"/>
        <end position="200"/>
    </location>
</feature>
<comment type="cofactor">
    <cofactor evidence="6">
        <name>Zn(2+)</name>
        <dbReference type="ChEBI" id="CHEBI:29105"/>
    </cofactor>
    <text evidence="6">Binds 1 zinc ion per subunit.</text>
</comment>
<dbReference type="SUPFAM" id="SSF53187">
    <property type="entry name" value="Zn-dependent exopeptidases"/>
    <property type="match status" value="1"/>
</dbReference>
<comment type="caution">
    <text evidence="9">The sequence shown here is derived from an EMBL/GenBank/DDBJ whole genome shotgun (WGS) entry which is preliminary data.</text>
</comment>
<name>A0AAV8UTD9_9RHOD</name>
<dbReference type="GO" id="GO:0016811">
    <property type="term" value="F:hydrolase activity, acting on carbon-nitrogen (but not peptide) bonds, in linear amides"/>
    <property type="evidence" value="ECO:0007669"/>
    <property type="project" value="InterPro"/>
</dbReference>
<dbReference type="HAMAP" id="MF_00704">
    <property type="entry name" value="Aspartoacylase"/>
    <property type="match status" value="1"/>
</dbReference>
<comment type="similarity">
    <text evidence="1">Belongs to the AspA/AstE family. Aspartoacylase subfamily.</text>
</comment>
<protein>
    <recommendedName>
        <fullName evidence="11">Aspartoacylase</fullName>
    </recommendedName>
</protein>
<evidence type="ECO:0008006" key="11">
    <source>
        <dbReference type="Google" id="ProtNLM"/>
    </source>
</evidence>
<feature type="binding site" evidence="6">
    <location>
        <position position="115"/>
    </location>
    <ligand>
        <name>Zn(2+)</name>
        <dbReference type="ChEBI" id="CHEBI:29105"/>
    </ligand>
</feature>
<evidence type="ECO:0000259" key="8">
    <source>
        <dbReference type="Pfam" id="PF24827"/>
    </source>
</evidence>
<dbReference type="NCBIfam" id="NF002601">
    <property type="entry name" value="PRK02259.1"/>
    <property type="match status" value="1"/>
</dbReference>
<dbReference type="Pfam" id="PF04952">
    <property type="entry name" value="AstE_AspA_hybrid"/>
    <property type="match status" value="1"/>
</dbReference>
<keyword evidence="10" id="KW-1185">Reference proteome</keyword>
<keyword evidence="2 6" id="KW-0479">Metal-binding</keyword>
<dbReference type="PANTHER" id="PTHR15162:SF7">
    <property type="entry name" value="SUCCINYLGLUTAMATE DESUCCINYLASE"/>
    <property type="match status" value="1"/>
</dbReference>
<keyword evidence="4 6" id="KW-0862">Zinc</keyword>
<feature type="domain" description="AstE/AspA barrel-sandwich hybrid" evidence="7">
    <location>
        <begin position="219"/>
        <end position="306"/>
    </location>
</feature>
<gene>
    <name evidence="9" type="ORF">NDN08_000878</name>
</gene>
<dbReference type="AlphaFoldDB" id="A0AAV8UTD9"/>
<dbReference type="Gene3D" id="3.40.630.10">
    <property type="entry name" value="Zn peptidases"/>
    <property type="match status" value="1"/>
</dbReference>
<dbReference type="PANTHER" id="PTHR15162">
    <property type="entry name" value="ASPARTOACYLASE"/>
    <property type="match status" value="1"/>
</dbReference>